<keyword evidence="3" id="KW-0460">Magnesium</keyword>
<name>A0ABP4H4R8_9PSEU</name>
<dbReference type="PROSITE" id="PS00893">
    <property type="entry name" value="NUDIX_BOX"/>
    <property type="match status" value="1"/>
</dbReference>
<keyword evidence="6" id="KW-1185">Reference proteome</keyword>
<proteinExistence type="predicted"/>
<dbReference type="PANTHER" id="PTHR43046:SF12">
    <property type="entry name" value="GDP-MANNOSE MANNOSYL HYDROLASE"/>
    <property type="match status" value="1"/>
</dbReference>
<dbReference type="PANTHER" id="PTHR43046">
    <property type="entry name" value="GDP-MANNOSE MANNOSYL HYDROLASE"/>
    <property type="match status" value="1"/>
</dbReference>
<dbReference type="RefSeq" id="WP_253864237.1">
    <property type="nucleotide sequence ID" value="NZ_BAAALN010000018.1"/>
</dbReference>
<dbReference type="PROSITE" id="PS51462">
    <property type="entry name" value="NUDIX"/>
    <property type="match status" value="1"/>
</dbReference>
<dbReference type="GO" id="GO:0016787">
    <property type="term" value="F:hydrolase activity"/>
    <property type="evidence" value="ECO:0007669"/>
    <property type="project" value="UniProtKB-KW"/>
</dbReference>
<dbReference type="Proteomes" id="UP001500653">
    <property type="component" value="Unassembled WGS sequence"/>
</dbReference>
<comment type="cofactor">
    <cofactor evidence="1">
        <name>Mg(2+)</name>
        <dbReference type="ChEBI" id="CHEBI:18420"/>
    </cofactor>
</comment>
<dbReference type="EMBL" id="BAAALN010000018">
    <property type="protein sequence ID" value="GAA1250311.1"/>
    <property type="molecule type" value="Genomic_DNA"/>
</dbReference>
<evidence type="ECO:0000259" key="4">
    <source>
        <dbReference type="PROSITE" id="PS51462"/>
    </source>
</evidence>
<protein>
    <submittedName>
        <fullName evidence="5">NUDIX hydrolase</fullName>
    </submittedName>
</protein>
<evidence type="ECO:0000256" key="2">
    <source>
        <dbReference type="ARBA" id="ARBA00022801"/>
    </source>
</evidence>
<keyword evidence="2 5" id="KW-0378">Hydrolase</keyword>
<dbReference type="InterPro" id="IPR015797">
    <property type="entry name" value="NUDIX_hydrolase-like_dom_sf"/>
</dbReference>
<dbReference type="Pfam" id="PF00293">
    <property type="entry name" value="NUDIX"/>
    <property type="match status" value="1"/>
</dbReference>
<accession>A0ABP4H4R8</accession>
<dbReference type="InterPro" id="IPR020084">
    <property type="entry name" value="NUDIX_hydrolase_CS"/>
</dbReference>
<evidence type="ECO:0000256" key="3">
    <source>
        <dbReference type="ARBA" id="ARBA00022842"/>
    </source>
</evidence>
<feature type="domain" description="Nudix hydrolase" evidence="4">
    <location>
        <begin position="21"/>
        <end position="151"/>
    </location>
</feature>
<reference evidence="6" key="1">
    <citation type="journal article" date="2019" name="Int. J. Syst. Evol. Microbiol.">
        <title>The Global Catalogue of Microorganisms (GCM) 10K type strain sequencing project: providing services to taxonomists for standard genome sequencing and annotation.</title>
        <authorList>
            <consortium name="The Broad Institute Genomics Platform"/>
            <consortium name="The Broad Institute Genome Sequencing Center for Infectious Disease"/>
            <person name="Wu L."/>
            <person name="Ma J."/>
        </authorList>
    </citation>
    <scope>NUCLEOTIDE SEQUENCE [LARGE SCALE GENOMIC DNA]</scope>
    <source>
        <strain evidence="6">JCM 13023</strain>
    </source>
</reference>
<dbReference type="SUPFAM" id="SSF55811">
    <property type="entry name" value="Nudix"/>
    <property type="match status" value="1"/>
</dbReference>
<dbReference type="InterPro" id="IPR000086">
    <property type="entry name" value="NUDIX_hydrolase_dom"/>
</dbReference>
<evidence type="ECO:0000256" key="1">
    <source>
        <dbReference type="ARBA" id="ARBA00001946"/>
    </source>
</evidence>
<evidence type="ECO:0000313" key="6">
    <source>
        <dbReference type="Proteomes" id="UP001500653"/>
    </source>
</evidence>
<evidence type="ECO:0000313" key="5">
    <source>
        <dbReference type="EMBL" id="GAA1250311.1"/>
    </source>
</evidence>
<dbReference type="CDD" id="cd18876">
    <property type="entry name" value="NUDIX_Hydrolase"/>
    <property type="match status" value="1"/>
</dbReference>
<gene>
    <name evidence="5" type="ORF">GCM10009676_41180</name>
</gene>
<comment type="caution">
    <text evidence="5">The sequence shown here is derived from an EMBL/GenBank/DDBJ whole genome shotgun (WGS) entry which is preliminary data.</text>
</comment>
<dbReference type="Gene3D" id="3.90.79.10">
    <property type="entry name" value="Nucleoside Triphosphate Pyrophosphohydrolase"/>
    <property type="match status" value="1"/>
</dbReference>
<sequence>MAGVTEPDRWRHLAEGNARQARKRVAANVLIRDAAGRALLVNPTYKDFWDLPGGMAEANEPPCAAAERELREELGLTITTGSLLALDWVAAHGPWDDQLVFVFDGGTLSPEQTANLRPTDAELEELTFAAPHEAGKLLRPDVASLLERARSALADGTVRYTERPGYVPE</sequence>
<organism evidence="5 6">
    <name type="scientific">Prauserella halophila</name>
    <dbReference type="NCBI Taxonomy" id="185641"/>
    <lineage>
        <taxon>Bacteria</taxon>
        <taxon>Bacillati</taxon>
        <taxon>Actinomycetota</taxon>
        <taxon>Actinomycetes</taxon>
        <taxon>Pseudonocardiales</taxon>
        <taxon>Pseudonocardiaceae</taxon>
        <taxon>Prauserella</taxon>
    </lineage>
</organism>